<reference evidence="4 5" key="1">
    <citation type="submission" date="2018-08" db="EMBL/GenBank/DDBJ databases">
        <title>A genome reference for cultivated species of the human gut microbiota.</title>
        <authorList>
            <person name="Zou Y."/>
            <person name="Xue W."/>
            <person name="Luo G."/>
        </authorList>
    </citation>
    <scope>NUCLEOTIDE SEQUENCE [LARGE SCALE GENOMIC DNA]</scope>
    <source>
        <strain evidence="4 5">AF28-26</strain>
    </source>
</reference>
<evidence type="ECO:0000256" key="2">
    <source>
        <dbReference type="HAMAP-Rule" id="MF_01103"/>
    </source>
</evidence>
<dbReference type="HAMAP" id="MF_01103">
    <property type="entry name" value="UPF0291"/>
    <property type="match status" value="1"/>
</dbReference>
<accession>A0A412AV22</accession>
<dbReference type="Pfam" id="PF05979">
    <property type="entry name" value="DUF896"/>
    <property type="match status" value="1"/>
</dbReference>
<dbReference type="EMBL" id="QRTC01000058">
    <property type="protein sequence ID" value="RGQ36053.1"/>
    <property type="molecule type" value="Genomic_DNA"/>
</dbReference>
<evidence type="ECO:0000313" key="5">
    <source>
        <dbReference type="Proteomes" id="UP000284751"/>
    </source>
</evidence>
<proteinExistence type="inferred from homology"/>
<dbReference type="AlphaFoldDB" id="A0A412AV22"/>
<organism evidence="4 5">
    <name type="scientific">[Clostridium] leptum</name>
    <dbReference type="NCBI Taxonomy" id="1535"/>
    <lineage>
        <taxon>Bacteria</taxon>
        <taxon>Bacillati</taxon>
        <taxon>Bacillota</taxon>
        <taxon>Clostridia</taxon>
        <taxon>Eubacteriales</taxon>
        <taxon>Oscillospiraceae</taxon>
        <taxon>Oscillospiraceae incertae sedis</taxon>
    </lineage>
</organism>
<protein>
    <recommendedName>
        <fullName evidence="2">UPF0291 protein DWY99_11925</fullName>
    </recommendedName>
</protein>
<dbReference type="PANTHER" id="PTHR37300:SF2">
    <property type="entry name" value="UPF0291 PROTEIN BC_1827"/>
    <property type="match status" value="1"/>
</dbReference>
<gene>
    <name evidence="4" type="ORF">DWY99_11925</name>
</gene>
<evidence type="ECO:0000256" key="3">
    <source>
        <dbReference type="SAM" id="MobiDB-lite"/>
    </source>
</evidence>
<comment type="caution">
    <text evidence="4">The sequence shown here is derived from an EMBL/GenBank/DDBJ whole genome shotgun (WGS) entry which is preliminary data.</text>
</comment>
<dbReference type="PANTHER" id="PTHR37300">
    <property type="entry name" value="UPF0291 PROTEIN CBO2609/CLC_2481"/>
    <property type="match status" value="1"/>
</dbReference>
<comment type="subcellular location">
    <subcellularLocation>
        <location evidence="2">Cytoplasm</location>
    </subcellularLocation>
</comment>
<name>A0A412AV22_9FIRM</name>
<dbReference type="GO" id="GO:0005737">
    <property type="term" value="C:cytoplasm"/>
    <property type="evidence" value="ECO:0007669"/>
    <property type="project" value="UniProtKB-SubCell"/>
</dbReference>
<feature type="region of interest" description="Disordered" evidence="3">
    <location>
        <begin position="1"/>
        <end position="30"/>
    </location>
</feature>
<dbReference type="Proteomes" id="UP000284751">
    <property type="component" value="Unassembled WGS sequence"/>
</dbReference>
<dbReference type="SUPFAM" id="SSF158221">
    <property type="entry name" value="YnzC-like"/>
    <property type="match status" value="1"/>
</dbReference>
<comment type="similarity">
    <text evidence="2">Belongs to the UPF0291 family.</text>
</comment>
<evidence type="ECO:0000313" key="4">
    <source>
        <dbReference type="EMBL" id="RGQ36053.1"/>
    </source>
</evidence>
<sequence length="68" mass="7907">MTPETIQRINELARKAKAQGLTPEEAQEQKRLRQEYLDSVRKNLVSQLENMSILEPDGTKKKVQKKKN</sequence>
<dbReference type="Gene3D" id="1.10.287.540">
    <property type="entry name" value="Helix hairpin bin"/>
    <property type="match status" value="1"/>
</dbReference>
<keyword evidence="1 2" id="KW-0963">Cytoplasm</keyword>
<dbReference type="InterPro" id="IPR009242">
    <property type="entry name" value="DUF896"/>
</dbReference>
<evidence type="ECO:0000256" key="1">
    <source>
        <dbReference type="ARBA" id="ARBA00022490"/>
    </source>
</evidence>